<dbReference type="SUPFAM" id="SSF50129">
    <property type="entry name" value="GroES-like"/>
    <property type="match status" value="1"/>
</dbReference>
<dbReference type="InterPro" id="IPR013154">
    <property type="entry name" value="ADH-like_N"/>
</dbReference>
<organism evidence="3 4">
    <name type="scientific">Heterodermia speciosa</name>
    <dbReference type="NCBI Taxonomy" id="116794"/>
    <lineage>
        <taxon>Eukaryota</taxon>
        <taxon>Fungi</taxon>
        <taxon>Dikarya</taxon>
        <taxon>Ascomycota</taxon>
        <taxon>Pezizomycotina</taxon>
        <taxon>Lecanoromycetes</taxon>
        <taxon>OSLEUM clade</taxon>
        <taxon>Lecanoromycetidae</taxon>
        <taxon>Caliciales</taxon>
        <taxon>Physciaceae</taxon>
        <taxon>Heterodermia</taxon>
    </lineage>
</organism>
<dbReference type="OrthoDB" id="203908at2759"/>
<dbReference type="SMART" id="SM00829">
    <property type="entry name" value="PKS_ER"/>
    <property type="match status" value="1"/>
</dbReference>
<dbReference type="Pfam" id="PF13602">
    <property type="entry name" value="ADH_zinc_N_2"/>
    <property type="match status" value="1"/>
</dbReference>
<sequence length="324" mass="34792">MPETMRAAVIHKAGAPDALQLEDRPIPEPENGQVLIRVHAFGLNRSELFTRQGLSPGVPFPRVLGIEAVGTVAAAPGSDLPVGSTVATAMGGMGRMFDGGYAEYTCVPVGQVQKIDTKLGWETLGALPEMLQTAWGSLFKALKLKKGERLLIRGGTTSVGLTAAAIAKNHGEVFVGATTRRKESEGLMKESGVDTVFIDDGNVATQVKDQKFDKCLELIGATTLKDSLRCLRDSGIVCMMGMVGNKWSFDDFSPMEVIPSTVCLTVYDGGVPEFMETPLTALAKQVEEGKLKVRVGKVFRLEQIVEAHRTMEENRAGGKIVVLT</sequence>
<evidence type="ECO:0000256" key="1">
    <source>
        <dbReference type="ARBA" id="ARBA00022857"/>
    </source>
</evidence>
<dbReference type="CDD" id="cd08243">
    <property type="entry name" value="quinone_oxidoreductase_like_1"/>
    <property type="match status" value="1"/>
</dbReference>
<dbReference type="InterPro" id="IPR036291">
    <property type="entry name" value="NAD(P)-bd_dom_sf"/>
</dbReference>
<dbReference type="EMBL" id="CAJPDS010000004">
    <property type="protein sequence ID" value="CAF9906375.1"/>
    <property type="molecule type" value="Genomic_DNA"/>
</dbReference>
<evidence type="ECO:0000313" key="3">
    <source>
        <dbReference type="EMBL" id="CAF9906375.1"/>
    </source>
</evidence>
<comment type="caution">
    <text evidence="3">The sequence shown here is derived from an EMBL/GenBank/DDBJ whole genome shotgun (WGS) entry which is preliminary data.</text>
</comment>
<dbReference type="Proteomes" id="UP000664521">
    <property type="component" value="Unassembled WGS sequence"/>
</dbReference>
<accession>A0A8H3EIS8</accession>
<evidence type="ECO:0000313" key="4">
    <source>
        <dbReference type="Proteomes" id="UP000664521"/>
    </source>
</evidence>
<dbReference type="InterPro" id="IPR020843">
    <property type="entry name" value="ER"/>
</dbReference>
<dbReference type="Gene3D" id="3.90.180.10">
    <property type="entry name" value="Medium-chain alcohol dehydrogenases, catalytic domain"/>
    <property type="match status" value="1"/>
</dbReference>
<dbReference type="SUPFAM" id="SSF51735">
    <property type="entry name" value="NAD(P)-binding Rossmann-fold domains"/>
    <property type="match status" value="1"/>
</dbReference>
<protein>
    <recommendedName>
        <fullName evidence="2">Enoyl reductase (ER) domain-containing protein</fullName>
    </recommendedName>
</protein>
<keyword evidence="1" id="KW-0521">NADP</keyword>
<proteinExistence type="predicted"/>
<dbReference type="AlphaFoldDB" id="A0A8H3EIS8"/>
<reference evidence="3" key="1">
    <citation type="submission" date="2021-03" db="EMBL/GenBank/DDBJ databases">
        <authorList>
            <person name="Tagirdzhanova G."/>
        </authorList>
    </citation>
    <scope>NUCLEOTIDE SEQUENCE</scope>
</reference>
<dbReference type="Pfam" id="PF08240">
    <property type="entry name" value="ADH_N"/>
    <property type="match status" value="1"/>
</dbReference>
<name>A0A8H3EIS8_9LECA</name>
<feature type="domain" description="Enoyl reductase (ER)" evidence="2">
    <location>
        <begin position="14"/>
        <end position="322"/>
    </location>
</feature>
<evidence type="ECO:0000259" key="2">
    <source>
        <dbReference type="SMART" id="SM00829"/>
    </source>
</evidence>
<dbReference type="GO" id="GO:0016491">
    <property type="term" value="F:oxidoreductase activity"/>
    <property type="evidence" value="ECO:0007669"/>
    <property type="project" value="InterPro"/>
</dbReference>
<gene>
    <name evidence="3" type="ORF">HETSPECPRED_006162</name>
</gene>
<dbReference type="InterPro" id="IPR051603">
    <property type="entry name" value="Zinc-ADH_QOR/CCCR"/>
</dbReference>
<dbReference type="Gene3D" id="3.40.50.720">
    <property type="entry name" value="NAD(P)-binding Rossmann-like Domain"/>
    <property type="match status" value="1"/>
</dbReference>
<dbReference type="PANTHER" id="PTHR44154:SF1">
    <property type="entry name" value="QUINONE OXIDOREDUCTASE"/>
    <property type="match status" value="1"/>
</dbReference>
<dbReference type="InterPro" id="IPR011032">
    <property type="entry name" value="GroES-like_sf"/>
</dbReference>
<dbReference type="PANTHER" id="PTHR44154">
    <property type="entry name" value="QUINONE OXIDOREDUCTASE"/>
    <property type="match status" value="1"/>
</dbReference>
<keyword evidence="4" id="KW-1185">Reference proteome</keyword>